<keyword evidence="6" id="KW-0810">Translation regulation</keyword>
<evidence type="ECO:0000256" key="3">
    <source>
        <dbReference type="ARBA" id="ARBA00022723"/>
    </source>
</evidence>
<feature type="domain" description="Nanos-type" evidence="9">
    <location>
        <begin position="152"/>
        <end position="171"/>
    </location>
</feature>
<keyword evidence="2" id="KW-0963">Cytoplasm</keyword>
<dbReference type="InterPro" id="IPR008705">
    <property type="entry name" value="Nanos/Xcar2"/>
</dbReference>
<dbReference type="Gene3D" id="4.10.60.30">
    <property type="entry name" value="Nanos, RNA-binding domain"/>
    <property type="match status" value="1"/>
</dbReference>
<dbReference type="InterPro" id="IPR038129">
    <property type="entry name" value="Nanos_sf"/>
</dbReference>
<dbReference type="GO" id="GO:0008270">
    <property type="term" value="F:zinc ion binding"/>
    <property type="evidence" value="ECO:0007669"/>
    <property type="project" value="UniProtKB-KW"/>
</dbReference>
<dbReference type="AlphaFoldDB" id="A0A8C6LM04"/>
<evidence type="ECO:0000313" key="11">
    <source>
        <dbReference type="Proteomes" id="UP000694548"/>
    </source>
</evidence>
<organism evidence="10 11">
    <name type="scientific">Nothobranchius furzeri</name>
    <name type="common">Turquoise killifish</name>
    <dbReference type="NCBI Taxonomy" id="105023"/>
    <lineage>
        <taxon>Eukaryota</taxon>
        <taxon>Metazoa</taxon>
        <taxon>Chordata</taxon>
        <taxon>Craniata</taxon>
        <taxon>Vertebrata</taxon>
        <taxon>Euteleostomi</taxon>
        <taxon>Actinopterygii</taxon>
        <taxon>Neopterygii</taxon>
        <taxon>Teleostei</taxon>
        <taxon>Neoteleostei</taxon>
        <taxon>Acanthomorphata</taxon>
        <taxon>Ovalentaria</taxon>
        <taxon>Atherinomorphae</taxon>
        <taxon>Cyprinodontiformes</taxon>
        <taxon>Nothobranchiidae</taxon>
        <taxon>Nothobranchius</taxon>
    </lineage>
</organism>
<evidence type="ECO:0000313" key="10">
    <source>
        <dbReference type="Ensembl" id="ENSNFUP00015020725.1"/>
    </source>
</evidence>
<accession>A0A8C6LM04</accession>
<dbReference type="GO" id="GO:0005737">
    <property type="term" value="C:cytoplasm"/>
    <property type="evidence" value="ECO:0007669"/>
    <property type="project" value="UniProtKB-SubCell"/>
</dbReference>
<evidence type="ECO:0000256" key="4">
    <source>
        <dbReference type="ARBA" id="ARBA00022771"/>
    </source>
</evidence>
<evidence type="ECO:0000259" key="9">
    <source>
        <dbReference type="Pfam" id="PF05741"/>
    </source>
</evidence>
<feature type="region of interest" description="Disordered" evidence="8">
    <location>
        <begin position="109"/>
        <end position="131"/>
    </location>
</feature>
<keyword evidence="5" id="KW-0862">Zinc</keyword>
<comment type="subcellular location">
    <subcellularLocation>
        <location evidence="1">Cytoplasm</location>
    </subcellularLocation>
</comment>
<dbReference type="Ensembl" id="ENSNFUT00015021700.1">
    <property type="protein sequence ID" value="ENSNFUP00015020725.1"/>
    <property type="gene ID" value="ENSNFUG00015010038.1"/>
</dbReference>
<sequence>YLWQFCQFSCYNLLHHLFPPAAIMESNRKSFQPWRDYTGLSDTVRDILGWKTATEPSPPGTSAYSPECRDVRMHAVCAHRAADFHPPPALPGLVALTVPNPTDDLRFAPDLSVPTTSIGPEERKKSLREAPVPPASERVMCSFCKHNKESEQCPLCGATGAKAHTKRFCPKVDRAYRSLYTTSRR</sequence>
<protein>
    <recommendedName>
        <fullName evidence="9">Nanos-type domain-containing protein</fullName>
    </recommendedName>
</protein>
<evidence type="ECO:0000256" key="5">
    <source>
        <dbReference type="ARBA" id="ARBA00022833"/>
    </source>
</evidence>
<keyword evidence="4" id="KW-0863">Zinc-finger</keyword>
<dbReference type="Proteomes" id="UP000694548">
    <property type="component" value="Chromosome sgr07"/>
</dbReference>
<evidence type="ECO:0000256" key="1">
    <source>
        <dbReference type="ARBA" id="ARBA00004496"/>
    </source>
</evidence>
<keyword evidence="3" id="KW-0479">Metal-binding</keyword>
<reference evidence="10" key="1">
    <citation type="submission" date="2014-08" db="EMBL/GenBank/DDBJ databases">
        <authorList>
            <person name="Senf B."/>
            <person name="Petzold A."/>
            <person name="Downie B.R."/>
            <person name="Koch P."/>
            <person name="Platzer M."/>
        </authorList>
    </citation>
    <scope>NUCLEOTIDE SEQUENCE [LARGE SCALE GENOMIC DNA]</scope>
    <source>
        <strain evidence="10">GRZ</strain>
    </source>
</reference>
<name>A0A8C6LM04_NOTFU</name>
<dbReference type="GO" id="GO:0006417">
    <property type="term" value="P:regulation of translation"/>
    <property type="evidence" value="ECO:0007669"/>
    <property type="project" value="UniProtKB-KW"/>
</dbReference>
<evidence type="ECO:0000256" key="2">
    <source>
        <dbReference type="ARBA" id="ARBA00022490"/>
    </source>
</evidence>
<proteinExistence type="predicted"/>
<reference evidence="10" key="2">
    <citation type="submission" date="2025-08" db="UniProtKB">
        <authorList>
            <consortium name="Ensembl"/>
        </authorList>
    </citation>
    <scope>IDENTIFICATION</scope>
</reference>
<dbReference type="InterPro" id="IPR024161">
    <property type="entry name" value="Znf_nanos-typ"/>
</dbReference>
<dbReference type="GO" id="GO:0003723">
    <property type="term" value="F:RNA binding"/>
    <property type="evidence" value="ECO:0007669"/>
    <property type="project" value="UniProtKB-KW"/>
</dbReference>
<keyword evidence="11" id="KW-1185">Reference proteome</keyword>
<dbReference type="GeneTree" id="ENSGT00990000206034"/>
<dbReference type="PANTHER" id="PTHR12887">
    <property type="entry name" value="NANOS PROTEIN"/>
    <property type="match status" value="1"/>
</dbReference>
<dbReference type="Pfam" id="PF05741">
    <property type="entry name" value="zf-nanos"/>
    <property type="match status" value="1"/>
</dbReference>
<evidence type="ECO:0000256" key="8">
    <source>
        <dbReference type="SAM" id="MobiDB-lite"/>
    </source>
</evidence>
<keyword evidence="7" id="KW-0694">RNA-binding</keyword>
<reference evidence="10" key="3">
    <citation type="submission" date="2025-09" db="UniProtKB">
        <authorList>
            <consortium name="Ensembl"/>
        </authorList>
    </citation>
    <scope>IDENTIFICATION</scope>
</reference>
<evidence type="ECO:0000256" key="6">
    <source>
        <dbReference type="ARBA" id="ARBA00022845"/>
    </source>
</evidence>
<evidence type="ECO:0000256" key="7">
    <source>
        <dbReference type="ARBA" id="ARBA00022884"/>
    </source>
</evidence>